<dbReference type="PANTHER" id="PTHR19139">
    <property type="entry name" value="AQUAPORIN TRANSPORTER"/>
    <property type="match status" value="1"/>
</dbReference>
<organism evidence="11 12">
    <name type="scientific">Cytospora paraplurivora</name>
    <dbReference type="NCBI Taxonomy" id="2898453"/>
    <lineage>
        <taxon>Eukaryota</taxon>
        <taxon>Fungi</taxon>
        <taxon>Dikarya</taxon>
        <taxon>Ascomycota</taxon>
        <taxon>Pezizomycotina</taxon>
        <taxon>Sordariomycetes</taxon>
        <taxon>Sordariomycetidae</taxon>
        <taxon>Diaporthales</taxon>
        <taxon>Cytosporaceae</taxon>
        <taxon>Cytospora</taxon>
    </lineage>
</organism>
<feature type="compositionally biased region" description="Polar residues" evidence="9">
    <location>
        <begin position="272"/>
        <end position="283"/>
    </location>
</feature>
<feature type="transmembrane region" description="Helical" evidence="10">
    <location>
        <begin position="107"/>
        <end position="127"/>
    </location>
</feature>
<protein>
    <submittedName>
        <fullName evidence="11">Aquaporin-3</fullName>
    </submittedName>
</protein>
<dbReference type="Gene3D" id="1.20.1080.10">
    <property type="entry name" value="Glycerol uptake facilitator protein"/>
    <property type="match status" value="1"/>
</dbReference>
<evidence type="ECO:0000256" key="3">
    <source>
        <dbReference type="ARBA" id="ARBA00022692"/>
    </source>
</evidence>
<dbReference type="Proteomes" id="UP001320245">
    <property type="component" value="Unassembled WGS sequence"/>
</dbReference>
<dbReference type="InterPro" id="IPR034294">
    <property type="entry name" value="Aquaporin_transptr"/>
</dbReference>
<comment type="catalytic activity">
    <reaction evidence="7">
        <text>H2O(in) = H2O(out)</text>
        <dbReference type="Rhea" id="RHEA:29667"/>
        <dbReference type="ChEBI" id="CHEBI:15377"/>
    </reaction>
</comment>
<comment type="subcellular location">
    <subcellularLocation>
        <location evidence="1">Membrane</location>
        <topology evidence="1">Multi-pass membrane protein</topology>
    </subcellularLocation>
</comment>
<comment type="caution">
    <text evidence="11">The sequence shown here is derived from an EMBL/GenBank/DDBJ whole genome shotgun (WGS) entry which is preliminary data.</text>
</comment>
<feature type="transmembrane region" description="Helical" evidence="10">
    <location>
        <begin position="74"/>
        <end position="95"/>
    </location>
</feature>
<dbReference type="SUPFAM" id="SSF81338">
    <property type="entry name" value="Aquaporin-like"/>
    <property type="match status" value="1"/>
</dbReference>
<name>A0AAN9YGH3_9PEZI</name>
<gene>
    <name evidence="11" type="primary">FGAQP3</name>
    <name evidence="11" type="ORF">SLS53_005027</name>
</gene>
<dbReference type="Pfam" id="PF00230">
    <property type="entry name" value="MIP"/>
    <property type="match status" value="1"/>
</dbReference>
<proteinExistence type="inferred from homology"/>
<keyword evidence="8" id="KW-0813">Transport</keyword>
<evidence type="ECO:0000256" key="7">
    <source>
        <dbReference type="ARBA" id="ARBA00034651"/>
    </source>
</evidence>
<evidence type="ECO:0000256" key="1">
    <source>
        <dbReference type="ARBA" id="ARBA00004141"/>
    </source>
</evidence>
<feature type="transmembrane region" description="Helical" evidence="10">
    <location>
        <begin position="196"/>
        <end position="216"/>
    </location>
</feature>
<dbReference type="GO" id="GO:0015250">
    <property type="term" value="F:water channel activity"/>
    <property type="evidence" value="ECO:0007669"/>
    <property type="project" value="TreeGrafter"/>
</dbReference>
<keyword evidence="6 10" id="KW-0472">Membrane</keyword>
<dbReference type="PANTHER" id="PTHR19139:SF283">
    <property type="entry name" value="AQUAPORIN"/>
    <property type="match status" value="1"/>
</dbReference>
<sequence length="293" mass="31297">MTPRVAKMKTPNINRYRREQGRVGQPRHIGPLQGHLIAASGEFVGTFFFLWMAYSAQLMVLDQAEGTASRGGASAHTVVYISLIYGLSLLVNAWAFYRISGGLFNPAVVLGLACGGALPWMRAVFLIPAELLASMVAGGLVDCMFKGGVNLGVSQVNTTLAPGTSIAKGLFIEMFMTSELVFVVLMLAAEKSKDTFLAPIGIGLALFVAELTGVYFTGGSLNPARSFGCAVAGRSFPGYHWIYWLGPAMGAVLAALYYLFVKWAHYEQANPGQDETNSNSSAEPGNHQGDDAV</sequence>
<evidence type="ECO:0000256" key="2">
    <source>
        <dbReference type="ARBA" id="ARBA00006175"/>
    </source>
</evidence>
<accession>A0AAN9YGH3</accession>
<evidence type="ECO:0000256" key="5">
    <source>
        <dbReference type="ARBA" id="ARBA00022989"/>
    </source>
</evidence>
<reference evidence="11 12" key="1">
    <citation type="journal article" date="2023" name="PLoS ONE">
        <title>Cytospora paraplurivora sp. nov. isolated from orchards with fruit tree decline syndrome in Ontario, Canada.</title>
        <authorList>
            <person name="Ilyukhin E."/>
            <person name="Nguyen H.D.T."/>
            <person name="Castle A.J."/>
            <person name="Ellouze W."/>
        </authorList>
    </citation>
    <scope>NUCLEOTIDE SEQUENCE [LARGE SCALE GENOMIC DNA]</scope>
    <source>
        <strain evidence="11 12">FDS-564</strain>
    </source>
</reference>
<evidence type="ECO:0000313" key="12">
    <source>
        <dbReference type="Proteomes" id="UP001320245"/>
    </source>
</evidence>
<feature type="transmembrane region" description="Helical" evidence="10">
    <location>
        <begin position="241"/>
        <end position="260"/>
    </location>
</feature>
<evidence type="ECO:0000256" key="10">
    <source>
        <dbReference type="SAM" id="Phobius"/>
    </source>
</evidence>
<feature type="transmembrane region" description="Helical" evidence="10">
    <location>
        <begin position="170"/>
        <end position="189"/>
    </location>
</feature>
<dbReference type="EMBL" id="JAJSPL020000018">
    <property type="protein sequence ID" value="KAK7740964.1"/>
    <property type="molecule type" value="Genomic_DNA"/>
</dbReference>
<comment type="similarity">
    <text evidence="2 8">Belongs to the MIP/aquaporin (TC 1.A.8) family.</text>
</comment>
<evidence type="ECO:0000256" key="4">
    <source>
        <dbReference type="ARBA" id="ARBA00022737"/>
    </source>
</evidence>
<keyword evidence="5 10" id="KW-1133">Transmembrane helix</keyword>
<evidence type="ECO:0000256" key="9">
    <source>
        <dbReference type="SAM" id="MobiDB-lite"/>
    </source>
</evidence>
<keyword evidence="12" id="KW-1185">Reference proteome</keyword>
<evidence type="ECO:0000256" key="6">
    <source>
        <dbReference type="ARBA" id="ARBA00023136"/>
    </source>
</evidence>
<feature type="transmembrane region" description="Helical" evidence="10">
    <location>
        <begin position="36"/>
        <end position="54"/>
    </location>
</feature>
<keyword evidence="4" id="KW-0677">Repeat</keyword>
<dbReference type="InterPro" id="IPR023271">
    <property type="entry name" value="Aquaporin-like"/>
</dbReference>
<keyword evidence="3 8" id="KW-0812">Transmembrane</keyword>
<dbReference type="PRINTS" id="PR00783">
    <property type="entry name" value="MINTRINSICP"/>
</dbReference>
<dbReference type="AlphaFoldDB" id="A0AAN9YGH3"/>
<evidence type="ECO:0000313" key="11">
    <source>
        <dbReference type="EMBL" id="KAK7740964.1"/>
    </source>
</evidence>
<dbReference type="InterPro" id="IPR000425">
    <property type="entry name" value="MIP"/>
</dbReference>
<evidence type="ECO:0000256" key="8">
    <source>
        <dbReference type="RuleBase" id="RU000477"/>
    </source>
</evidence>
<feature type="region of interest" description="Disordered" evidence="9">
    <location>
        <begin position="272"/>
        <end position="293"/>
    </location>
</feature>
<dbReference type="GO" id="GO:0005886">
    <property type="term" value="C:plasma membrane"/>
    <property type="evidence" value="ECO:0007669"/>
    <property type="project" value="TreeGrafter"/>
</dbReference>